<keyword evidence="5" id="KW-0418">Kinase</keyword>
<evidence type="ECO:0000256" key="7">
    <source>
        <dbReference type="SAM" id="MobiDB-lite"/>
    </source>
</evidence>
<dbReference type="Pfam" id="PF02518">
    <property type="entry name" value="HATPase_c"/>
    <property type="match status" value="1"/>
</dbReference>
<evidence type="ECO:0000313" key="12">
    <source>
        <dbReference type="Proteomes" id="UP000466535"/>
    </source>
</evidence>
<dbReference type="GO" id="GO:0006355">
    <property type="term" value="P:regulation of DNA-templated transcription"/>
    <property type="evidence" value="ECO:0007669"/>
    <property type="project" value="InterPro"/>
</dbReference>
<dbReference type="InterPro" id="IPR036890">
    <property type="entry name" value="HATPase_C_sf"/>
</dbReference>
<dbReference type="Pfam" id="PF16927">
    <property type="entry name" value="HisKA_7TM"/>
    <property type="match status" value="1"/>
</dbReference>
<organism evidence="11 12">
    <name type="scientific">Halovenus carboxidivorans</name>
    <dbReference type="NCBI Taxonomy" id="2692199"/>
    <lineage>
        <taxon>Archaea</taxon>
        <taxon>Methanobacteriati</taxon>
        <taxon>Methanobacteriota</taxon>
        <taxon>Stenosarchaea group</taxon>
        <taxon>Halobacteria</taxon>
        <taxon>Halobacteriales</taxon>
        <taxon>Haloarculaceae</taxon>
        <taxon>Halovenus</taxon>
    </lineage>
</organism>
<dbReference type="InterPro" id="IPR035965">
    <property type="entry name" value="PAS-like_dom_sf"/>
</dbReference>
<dbReference type="EC" id="2.7.13.3" evidence="2"/>
<dbReference type="SMART" id="SM00387">
    <property type="entry name" value="HATPase_c"/>
    <property type="match status" value="1"/>
</dbReference>
<dbReference type="InterPro" id="IPR031621">
    <property type="entry name" value="HisKA_7TM"/>
</dbReference>
<dbReference type="InterPro" id="IPR003594">
    <property type="entry name" value="HATPase_dom"/>
</dbReference>
<comment type="catalytic activity">
    <reaction evidence="1">
        <text>ATP + protein L-histidine = ADP + protein N-phospho-L-histidine.</text>
        <dbReference type="EC" id="2.7.13.3"/>
    </reaction>
</comment>
<feature type="transmembrane region" description="Helical" evidence="8">
    <location>
        <begin position="206"/>
        <end position="227"/>
    </location>
</feature>
<feature type="transmembrane region" description="Helical" evidence="8">
    <location>
        <begin position="34"/>
        <end position="54"/>
    </location>
</feature>
<proteinExistence type="predicted"/>
<feature type="transmembrane region" description="Helical" evidence="8">
    <location>
        <begin position="133"/>
        <end position="155"/>
    </location>
</feature>
<dbReference type="CDD" id="cd00130">
    <property type="entry name" value="PAS"/>
    <property type="match status" value="1"/>
</dbReference>
<evidence type="ECO:0000256" key="2">
    <source>
        <dbReference type="ARBA" id="ARBA00012438"/>
    </source>
</evidence>
<dbReference type="PROSITE" id="PS50109">
    <property type="entry name" value="HIS_KIN"/>
    <property type="match status" value="1"/>
</dbReference>
<dbReference type="OrthoDB" id="3369at2157"/>
<dbReference type="InterPro" id="IPR050980">
    <property type="entry name" value="2C_sensor_his_kinase"/>
</dbReference>
<feature type="transmembrane region" description="Helical" evidence="8">
    <location>
        <begin position="6"/>
        <end position="27"/>
    </location>
</feature>
<evidence type="ECO:0000256" key="3">
    <source>
        <dbReference type="ARBA" id="ARBA00022679"/>
    </source>
</evidence>
<evidence type="ECO:0000256" key="8">
    <source>
        <dbReference type="SAM" id="Phobius"/>
    </source>
</evidence>
<evidence type="ECO:0000259" key="10">
    <source>
        <dbReference type="PROSITE" id="PS50112"/>
    </source>
</evidence>
<feature type="domain" description="PAS" evidence="10">
    <location>
        <begin position="246"/>
        <end position="285"/>
    </location>
</feature>
<dbReference type="InterPro" id="IPR005467">
    <property type="entry name" value="His_kinase_dom"/>
</dbReference>
<evidence type="ECO:0000313" key="11">
    <source>
        <dbReference type="EMBL" id="MXR52950.1"/>
    </source>
</evidence>
<dbReference type="SUPFAM" id="SSF55785">
    <property type="entry name" value="PYP-like sensor domain (PAS domain)"/>
    <property type="match status" value="1"/>
</dbReference>
<dbReference type="Gene3D" id="3.30.565.10">
    <property type="entry name" value="Histidine kinase-like ATPase, C-terminal domain"/>
    <property type="match status" value="1"/>
</dbReference>
<keyword evidence="6" id="KW-0067">ATP-binding</keyword>
<dbReference type="RefSeq" id="WP_159765117.1">
    <property type="nucleotide sequence ID" value="NZ_WUUT01000007.1"/>
</dbReference>
<keyword evidence="12" id="KW-1185">Reference proteome</keyword>
<comment type="caution">
    <text evidence="11">The sequence shown here is derived from an EMBL/GenBank/DDBJ whole genome shotgun (WGS) entry which is preliminary data.</text>
</comment>
<evidence type="ECO:0000259" key="9">
    <source>
        <dbReference type="PROSITE" id="PS50109"/>
    </source>
</evidence>
<sequence length="588" mass="64026">MATPPVVIDTLGVVTGLSALVVAAYTLRYRGRPVANAFVGAALALVLWGGLMIVPGTFGIPTDGTGVGWRLFRLLRFVLGATAPILFYVYVRLYTGYTQYSEWQTLGRLFAPVAVLGVVRVWGASFVTEEMGIATAVLGVVVTGFYLYVLGLLLLGAYRLARLAKRYKQMPATQAGALCLGMVSPYVIVFVNGLTEPTESGGTVSILPVDITFVGVAIAGGAIAFAVRSYPLFRPLPDAEYIARDEVIENLAEGVIVLDRDDRIIDLNERAERICEDSTESVIGKPIQTISETLAAVPTGATRRIDLQTPEGSRRFEVTTSAVRSGEDEPAGKTLRLRDVTEQQTREQQLQVLTRVLRHNLRNELDAALAYTNEVDDERISTQLRERVNRLVEISDKARDVEDVLSRGTESRSIVDLTQTITDAASRIESEYEHCQLTVSTPETVRVFGHPELLDRLVSELIENGIEHNDSPSPAVEVTVTTAADRTVEIEIRDNGPGIPEHERSVIESGAETELRHSTGLGLWLANWIADSLAGELLFPESESGGVVIVRLYSALVERADHPVDGITGATETDSAEPETDEQQIPAE</sequence>
<keyword evidence="3" id="KW-0808">Transferase</keyword>
<dbReference type="PROSITE" id="PS50112">
    <property type="entry name" value="PAS"/>
    <property type="match status" value="1"/>
</dbReference>
<accession>A0A6B0TDE9</accession>
<feature type="transmembrane region" description="Helical" evidence="8">
    <location>
        <begin position="74"/>
        <end position="94"/>
    </location>
</feature>
<keyword evidence="8" id="KW-0472">Membrane</keyword>
<dbReference type="Gene3D" id="3.30.450.20">
    <property type="entry name" value="PAS domain"/>
    <property type="match status" value="1"/>
</dbReference>
<keyword evidence="8" id="KW-0812">Transmembrane</keyword>
<dbReference type="Pfam" id="PF00989">
    <property type="entry name" value="PAS"/>
    <property type="match status" value="1"/>
</dbReference>
<feature type="domain" description="Histidine kinase" evidence="9">
    <location>
        <begin position="356"/>
        <end position="556"/>
    </location>
</feature>
<dbReference type="PANTHER" id="PTHR44936">
    <property type="entry name" value="SENSOR PROTEIN CREC"/>
    <property type="match status" value="1"/>
</dbReference>
<dbReference type="AlphaFoldDB" id="A0A6B0TDE9"/>
<evidence type="ECO:0000256" key="5">
    <source>
        <dbReference type="ARBA" id="ARBA00022777"/>
    </source>
</evidence>
<reference evidence="11 12" key="1">
    <citation type="submission" date="2019-12" db="EMBL/GenBank/DDBJ databases">
        <title>Isolation and characterization of three novel carbon monoxide-oxidizing members of Halobacteria from salione crusts and soils.</title>
        <authorList>
            <person name="Myers M.R."/>
            <person name="King G.M."/>
        </authorList>
    </citation>
    <scope>NUCLEOTIDE SEQUENCE [LARGE SCALE GENOMIC DNA]</scope>
    <source>
        <strain evidence="11 12">WSH3</strain>
    </source>
</reference>
<feature type="transmembrane region" description="Helical" evidence="8">
    <location>
        <begin position="106"/>
        <end position="127"/>
    </location>
</feature>
<dbReference type="NCBIfam" id="TIGR00229">
    <property type="entry name" value="sensory_box"/>
    <property type="match status" value="1"/>
</dbReference>
<dbReference type="InterPro" id="IPR013767">
    <property type="entry name" value="PAS_fold"/>
</dbReference>
<dbReference type="EMBL" id="WUUT01000007">
    <property type="protein sequence ID" value="MXR52950.1"/>
    <property type="molecule type" value="Genomic_DNA"/>
</dbReference>
<dbReference type="CDD" id="cd00075">
    <property type="entry name" value="HATPase"/>
    <property type="match status" value="1"/>
</dbReference>
<dbReference type="GO" id="GO:0004673">
    <property type="term" value="F:protein histidine kinase activity"/>
    <property type="evidence" value="ECO:0007669"/>
    <property type="project" value="UniProtKB-EC"/>
</dbReference>
<protein>
    <recommendedName>
        <fullName evidence="2">histidine kinase</fullName>
        <ecNumber evidence="2">2.7.13.3</ecNumber>
    </recommendedName>
</protein>
<feature type="region of interest" description="Disordered" evidence="7">
    <location>
        <begin position="564"/>
        <end position="588"/>
    </location>
</feature>
<evidence type="ECO:0000256" key="6">
    <source>
        <dbReference type="ARBA" id="ARBA00022840"/>
    </source>
</evidence>
<dbReference type="GO" id="GO:0005524">
    <property type="term" value="F:ATP binding"/>
    <property type="evidence" value="ECO:0007669"/>
    <property type="project" value="UniProtKB-KW"/>
</dbReference>
<feature type="transmembrane region" description="Helical" evidence="8">
    <location>
        <begin position="175"/>
        <end position="194"/>
    </location>
</feature>
<dbReference type="Proteomes" id="UP000466535">
    <property type="component" value="Unassembled WGS sequence"/>
</dbReference>
<evidence type="ECO:0000256" key="4">
    <source>
        <dbReference type="ARBA" id="ARBA00022741"/>
    </source>
</evidence>
<name>A0A6B0TDE9_9EURY</name>
<dbReference type="InterPro" id="IPR000014">
    <property type="entry name" value="PAS"/>
</dbReference>
<evidence type="ECO:0000256" key="1">
    <source>
        <dbReference type="ARBA" id="ARBA00000085"/>
    </source>
</evidence>
<gene>
    <name evidence="11" type="ORF">GRX03_15225</name>
</gene>
<keyword evidence="8" id="KW-1133">Transmembrane helix</keyword>
<dbReference type="SUPFAM" id="SSF55874">
    <property type="entry name" value="ATPase domain of HSP90 chaperone/DNA topoisomerase II/histidine kinase"/>
    <property type="match status" value="1"/>
</dbReference>
<dbReference type="PANTHER" id="PTHR44936:SF10">
    <property type="entry name" value="SENSOR PROTEIN RSTB"/>
    <property type="match status" value="1"/>
</dbReference>
<keyword evidence="4" id="KW-0547">Nucleotide-binding</keyword>